<dbReference type="Proteomes" id="UP001443914">
    <property type="component" value="Unassembled WGS sequence"/>
</dbReference>
<evidence type="ECO:0000313" key="1">
    <source>
        <dbReference type="EMBL" id="KAK9665420.1"/>
    </source>
</evidence>
<proteinExistence type="predicted"/>
<dbReference type="EMBL" id="JBDFQZ010000014">
    <property type="protein sequence ID" value="KAK9665420.1"/>
    <property type="molecule type" value="Genomic_DNA"/>
</dbReference>
<protein>
    <submittedName>
        <fullName evidence="1">Uncharacterized protein</fullName>
    </submittedName>
</protein>
<reference evidence="1" key="1">
    <citation type="submission" date="2024-03" db="EMBL/GenBank/DDBJ databases">
        <title>WGS assembly of Saponaria officinalis var. Norfolk2.</title>
        <authorList>
            <person name="Jenkins J."/>
            <person name="Shu S."/>
            <person name="Grimwood J."/>
            <person name="Barry K."/>
            <person name="Goodstein D."/>
            <person name="Schmutz J."/>
            <person name="Leebens-Mack J."/>
            <person name="Osbourn A."/>
        </authorList>
    </citation>
    <scope>NUCLEOTIDE SEQUENCE [LARGE SCALE GENOMIC DNA]</scope>
    <source>
        <strain evidence="1">JIC</strain>
    </source>
</reference>
<keyword evidence="2" id="KW-1185">Reference proteome</keyword>
<evidence type="ECO:0000313" key="2">
    <source>
        <dbReference type="Proteomes" id="UP001443914"/>
    </source>
</evidence>
<sequence length="102" mass="11367">MDVSNSLSYSLHCTDLFLPETHSSPSSCILSLPIPGNILWKQTKASLLHIFLPYSSSIHLIHPCQLSQNPETNLLHLVREDQLTHAKGQSIILLPLKTLINC</sequence>
<accession>A0AAW1GLP7</accession>
<name>A0AAW1GLP7_SAPOF</name>
<dbReference type="AlphaFoldDB" id="A0AAW1GLP7"/>
<comment type="caution">
    <text evidence="1">The sequence shown here is derived from an EMBL/GenBank/DDBJ whole genome shotgun (WGS) entry which is preliminary data.</text>
</comment>
<organism evidence="1 2">
    <name type="scientific">Saponaria officinalis</name>
    <name type="common">Common soapwort</name>
    <name type="synonym">Lychnis saponaria</name>
    <dbReference type="NCBI Taxonomy" id="3572"/>
    <lineage>
        <taxon>Eukaryota</taxon>
        <taxon>Viridiplantae</taxon>
        <taxon>Streptophyta</taxon>
        <taxon>Embryophyta</taxon>
        <taxon>Tracheophyta</taxon>
        <taxon>Spermatophyta</taxon>
        <taxon>Magnoliopsida</taxon>
        <taxon>eudicotyledons</taxon>
        <taxon>Gunneridae</taxon>
        <taxon>Pentapetalae</taxon>
        <taxon>Caryophyllales</taxon>
        <taxon>Caryophyllaceae</taxon>
        <taxon>Caryophylleae</taxon>
        <taxon>Saponaria</taxon>
    </lineage>
</organism>
<gene>
    <name evidence="1" type="ORF">RND81_14G111600</name>
</gene>